<evidence type="ECO:0000256" key="3">
    <source>
        <dbReference type="ARBA" id="ARBA00023125"/>
    </source>
</evidence>
<dbReference type="RefSeq" id="WP_015792802.1">
    <property type="nucleotide sequence ID" value="NC_013131.1"/>
</dbReference>
<dbReference type="GO" id="GO:0006355">
    <property type="term" value="P:regulation of DNA-templated transcription"/>
    <property type="evidence" value="ECO:0007669"/>
    <property type="project" value="InterPro"/>
</dbReference>
<dbReference type="Gene3D" id="1.10.10.10">
    <property type="entry name" value="Winged helix-like DNA-binding domain superfamily/Winged helix DNA-binding domain"/>
    <property type="match status" value="1"/>
</dbReference>
<dbReference type="SMART" id="SM01043">
    <property type="entry name" value="BTAD"/>
    <property type="match status" value="1"/>
</dbReference>
<comment type="similarity">
    <text evidence="1">Belongs to the AfsR/DnrI/RedD regulatory family.</text>
</comment>
<keyword evidence="2" id="KW-0805">Transcription regulation</keyword>
<evidence type="ECO:0000259" key="6">
    <source>
        <dbReference type="PROSITE" id="PS51755"/>
    </source>
</evidence>
<dbReference type="KEGG" id="cai:Caci_4209"/>
<dbReference type="STRING" id="479433.Caci_4209"/>
<dbReference type="eggNOG" id="COG3629">
    <property type="taxonomic scope" value="Bacteria"/>
</dbReference>
<dbReference type="InterPro" id="IPR005158">
    <property type="entry name" value="BTAD"/>
</dbReference>
<protein>
    <submittedName>
        <fullName evidence="7">Transcriptional regulator, SARP family</fullName>
    </submittedName>
</protein>
<feature type="domain" description="OmpR/PhoB-type" evidence="6">
    <location>
        <begin position="1"/>
        <end position="103"/>
    </location>
</feature>
<accession>C7QI28</accession>
<dbReference type="Pfam" id="PF00486">
    <property type="entry name" value="Trans_reg_C"/>
    <property type="match status" value="1"/>
</dbReference>
<dbReference type="SUPFAM" id="SSF46894">
    <property type="entry name" value="C-terminal effector domain of the bipartite response regulators"/>
    <property type="match status" value="1"/>
</dbReference>
<evidence type="ECO:0000313" key="7">
    <source>
        <dbReference type="EMBL" id="ACU73073.1"/>
    </source>
</evidence>
<dbReference type="InterPro" id="IPR016032">
    <property type="entry name" value="Sig_transdc_resp-reg_C-effctor"/>
</dbReference>
<dbReference type="AlphaFoldDB" id="C7QI28"/>
<evidence type="ECO:0000256" key="1">
    <source>
        <dbReference type="ARBA" id="ARBA00005820"/>
    </source>
</evidence>
<dbReference type="CDD" id="cd00383">
    <property type="entry name" value="trans_reg_C"/>
    <property type="match status" value="1"/>
</dbReference>
<gene>
    <name evidence="7" type="ordered locus">Caci_4209</name>
</gene>
<dbReference type="Proteomes" id="UP000000851">
    <property type="component" value="Chromosome"/>
</dbReference>
<dbReference type="EMBL" id="CP001700">
    <property type="protein sequence ID" value="ACU73073.1"/>
    <property type="molecule type" value="Genomic_DNA"/>
</dbReference>
<dbReference type="PANTHER" id="PTHR35807">
    <property type="entry name" value="TRANSCRIPTIONAL REGULATOR REDD-RELATED"/>
    <property type="match status" value="1"/>
</dbReference>
<dbReference type="GO" id="GO:0003677">
    <property type="term" value="F:DNA binding"/>
    <property type="evidence" value="ECO:0007669"/>
    <property type="project" value="UniProtKB-UniRule"/>
</dbReference>
<dbReference type="PROSITE" id="PS51755">
    <property type="entry name" value="OMPR_PHOB"/>
    <property type="match status" value="1"/>
</dbReference>
<dbReference type="Gene3D" id="1.25.40.10">
    <property type="entry name" value="Tetratricopeptide repeat domain"/>
    <property type="match status" value="1"/>
</dbReference>
<dbReference type="InterPro" id="IPR001867">
    <property type="entry name" value="OmpR/PhoB-type_DNA-bd"/>
</dbReference>
<dbReference type="InterPro" id="IPR051677">
    <property type="entry name" value="AfsR-DnrI-RedD_regulator"/>
</dbReference>
<name>C7QI28_CATAD</name>
<dbReference type="Pfam" id="PF03704">
    <property type="entry name" value="BTAD"/>
    <property type="match status" value="1"/>
</dbReference>
<evidence type="ECO:0000313" key="8">
    <source>
        <dbReference type="Proteomes" id="UP000000851"/>
    </source>
</evidence>
<dbReference type="InParanoid" id="C7QI28"/>
<dbReference type="GO" id="GO:0000160">
    <property type="term" value="P:phosphorelay signal transduction system"/>
    <property type="evidence" value="ECO:0007669"/>
    <property type="project" value="InterPro"/>
</dbReference>
<dbReference type="SMART" id="SM00862">
    <property type="entry name" value="Trans_reg_C"/>
    <property type="match status" value="1"/>
</dbReference>
<reference evidence="7 8" key="1">
    <citation type="journal article" date="2009" name="Stand. Genomic Sci.">
        <title>Complete genome sequence of Catenulispora acidiphila type strain (ID 139908).</title>
        <authorList>
            <person name="Copeland A."/>
            <person name="Lapidus A."/>
            <person name="Glavina Del Rio T."/>
            <person name="Nolan M."/>
            <person name="Lucas S."/>
            <person name="Chen F."/>
            <person name="Tice H."/>
            <person name="Cheng J.F."/>
            <person name="Bruce D."/>
            <person name="Goodwin L."/>
            <person name="Pitluck S."/>
            <person name="Mikhailova N."/>
            <person name="Pati A."/>
            <person name="Ivanova N."/>
            <person name="Mavromatis K."/>
            <person name="Chen A."/>
            <person name="Palaniappan K."/>
            <person name="Chain P."/>
            <person name="Land M."/>
            <person name="Hauser L."/>
            <person name="Chang Y.J."/>
            <person name="Jeffries C.D."/>
            <person name="Chertkov O."/>
            <person name="Brettin T."/>
            <person name="Detter J.C."/>
            <person name="Han C."/>
            <person name="Ali Z."/>
            <person name="Tindall B.J."/>
            <person name="Goker M."/>
            <person name="Bristow J."/>
            <person name="Eisen J.A."/>
            <person name="Markowitz V."/>
            <person name="Hugenholtz P."/>
            <person name="Kyrpides N.C."/>
            <person name="Klenk H.P."/>
        </authorList>
    </citation>
    <scope>NUCLEOTIDE SEQUENCE [LARGE SCALE GENOMIC DNA]</scope>
    <source>
        <strain evidence="8">DSM 44928 / JCM 14897 / NBRC 102108 / NRRL B-24433 / ID139908</strain>
    </source>
</reference>
<evidence type="ECO:0000256" key="4">
    <source>
        <dbReference type="ARBA" id="ARBA00023163"/>
    </source>
</evidence>
<proteinExistence type="inferred from homology"/>
<dbReference type="CDD" id="cd15831">
    <property type="entry name" value="BTAD"/>
    <property type="match status" value="1"/>
</dbReference>
<dbReference type="SUPFAM" id="SSF48452">
    <property type="entry name" value="TPR-like"/>
    <property type="match status" value="1"/>
</dbReference>
<sequence>MSDRPDRITVRFTVLGPVSIDDGAQTVILPTAKPVSLLAAMLLRPNRVVPVDYLQNAVWGENAADTTKATLQAYILRLRRIFRKFGADDTIIQTLPGGYRLPVTAATLDLAEFRELTAAAGSAEQPEAELRHLRRALALWQGGPLANVQSEALHRDEVPVLEEEWLRTAERRFDVELGLGRHRDILADLRSATRAYPACERFREQLMEALYRTGRQADALWEYRSIKDYLGEELGVFPGRPLQQLELAILRGEELTPRPWAESRIRIGEVL</sequence>
<keyword evidence="4" id="KW-0804">Transcription</keyword>
<keyword evidence="3 5" id="KW-0238">DNA-binding</keyword>
<dbReference type="FunCoup" id="C7QI28">
    <property type="interactions" value="1"/>
</dbReference>
<dbReference type="InterPro" id="IPR036388">
    <property type="entry name" value="WH-like_DNA-bd_sf"/>
</dbReference>
<evidence type="ECO:0000256" key="5">
    <source>
        <dbReference type="PROSITE-ProRule" id="PRU01091"/>
    </source>
</evidence>
<dbReference type="HOGENOM" id="CLU_004665_0_1_11"/>
<dbReference type="PANTHER" id="PTHR35807:SF1">
    <property type="entry name" value="TRANSCRIPTIONAL REGULATOR REDD"/>
    <property type="match status" value="1"/>
</dbReference>
<organism evidence="7 8">
    <name type="scientific">Catenulispora acidiphila (strain DSM 44928 / JCM 14897 / NBRC 102108 / NRRL B-24433 / ID139908)</name>
    <dbReference type="NCBI Taxonomy" id="479433"/>
    <lineage>
        <taxon>Bacteria</taxon>
        <taxon>Bacillati</taxon>
        <taxon>Actinomycetota</taxon>
        <taxon>Actinomycetes</taxon>
        <taxon>Catenulisporales</taxon>
        <taxon>Catenulisporaceae</taxon>
        <taxon>Catenulispora</taxon>
    </lineage>
</organism>
<dbReference type="InterPro" id="IPR011990">
    <property type="entry name" value="TPR-like_helical_dom_sf"/>
</dbReference>
<keyword evidence="8" id="KW-1185">Reference proteome</keyword>
<feature type="DNA-binding region" description="OmpR/PhoB-type" evidence="5">
    <location>
        <begin position="1"/>
        <end position="103"/>
    </location>
</feature>
<evidence type="ECO:0000256" key="2">
    <source>
        <dbReference type="ARBA" id="ARBA00023015"/>
    </source>
</evidence>